<evidence type="ECO:0000313" key="2">
    <source>
        <dbReference type="Proteomes" id="UP000003075"/>
    </source>
</evidence>
<protein>
    <submittedName>
        <fullName evidence="1">Uncharacterized protein</fullName>
    </submittedName>
</protein>
<organism evidence="1 2">
    <name type="scientific">Oenococcus oeni AWRIB429</name>
    <dbReference type="NCBI Taxonomy" id="655225"/>
    <lineage>
        <taxon>Bacteria</taxon>
        <taxon>Bacillati</taxon>
        <taxon>Bacillota</taxon>
        <taxon>Bacilli</taxon>
        <taxon>Lactobacillales</taxon>
        <taxon>Lactobacillaceae</taxon>
        <taxon>Oenococcus</taxon>
    </lineage>
</organism>
<gene>
    <name evidence="1" type="ORF">AWRIB429_1219</name>
</gene>
<comment type="caution">
    <text evidence="1">The sequence shown here is derived from an EMBL/GenBank/DDBJ whole genome shotgun (WGS) entry which is preliminary data.</text>
</comment>
<dbReference type="AlphaFoldDB" id="D3LA39"/>
<sequence>MLPKRIIDALLQRPASNLFSSFSKYATLHNYLIYDRDDFAIYYRSVSKDIYDIGMIR</sequence>
<reference evidence="1 2" key="1">
    <citation type="journal article" date="2010" name="Appl. Microbiol. Biotechnol.">
        <title>Genotypic diversity in Oenococcus oeni by high-density microarray comparative genome hybridization and whole genome sequencing.</title>
        <authorList>
            <person name="Borneman A.R."/>
            <person name="Bartowsky E.J."/>
            <person name="McCarthy J."/>
            <person name="Chambers P.J."/>
        </authorList>
    </citation>
    <scope>NUCLEOTIDE SEQUENCE [LARGE SCALE GENOMIC DNA]</scope>
    <source>
        <strain evidence="1 2">AWRIB429</strain>
    </source>
</reference>
<dbReference type="EMBL" id="ACSE01000024">
    <property type="protein sequence ID" value="EFD88191.1"/>
    <property type="molecule type" value="Genomic_DNA"/>
</dbReference>
<proteinExistence type="predicted"/>
<dbReference type="Proteomes" id="UP000003075">
    <property type="component" value="Unassembled WGS sequence"/>
</dbReference>
<dbReference type="RefSeq" id="WP_002819083.1">
    <property type="nucleotide sequence ID" value="NZ_ACSE01000024.1"/>
</dbReference>
<evidence type="ECO:0000313" key="1">
    <source>
        <dbReference type="EMBL" id="EFD88191.1"/>
    </source>
</evidence>
<accession>D3LA39</accession>
<name>D3LA39_OENOE</name>